<evidence type="ECO:0000259" key="2">
    <source>
        <dbReference type="Pfam" id="PF01408"/>
    </source>
</evidence>
<feature type="domain" description="Gfo/Idh/MocA-like oxidoreductase N-terminal" evidence="2">
    <location>
        <begin position="31"/>
        <end position="149"/>
    </location>
</feature>
<keyword evidence="1" id="KW-0560">Oxidoreductase</keyword>
<dbReference type="InterPro" id="IPR050463">
    <property type="entry name" value="Gfo/Idh/MocA_oxidrdct_glycsds"/>
</dbReference>
<dbReference type="EMBL" id="BAABHB010000002">
    <property type="protein sequence ID" value="GAA4401934.1"/>
    <property type="molecule type" value="Genomic_DNA"/>
</dbReference>
<evidence type="ECO:0008006" key="6">
    <source>
        <dbReference type="Google" id="ProtNLM"/>
    </source>
</evidence>
<accession>A0ABP8K895</accession>
<dbReference type="SUPFAM" id="SSF55347">
    <property type="entry name" value="Glyceraldehyde-3-phosphate dehydrogenase-like, C-terminal domain"/>
    <property type="match status" value="1"/>
</dbReference>
<dbReference type="InterPro" id="IPR000683">
    <property type="entry name" value="Gfo/Idh/MocA-like_OxRdtase_N"/>
</dbReference>
<comment type="caution">
    <text evidence="4">The sequence shown here is derived from an EMBL/GenBank/DDBJ whole genome shotgun (WGS) entry which is preliminary data.</text>
</comment>
<dbReference type="Gene3D" id="3.30.360.10">
    <property type="entry name" value="Dihydrodipicolinate Reductase, domain 2"/>
    <property type="match status" value="1"/>
</dbReference>
<dbReference type="SUPFAM" id="SSF51735">
    <property type="entry name" value="NAD(P)-binding Rossmann-fold domains"/>
    <property type="match status" value="1"/>
</dbReference>
<evidence type="ECO:0000313" key="5">
    <source>
        <dbReference type="Proteomes" id="UP001500936"/>
    </source>
</evidence>
<protein>
    <recommendedName>
        <fullName evidence="6">Gfo/Idh/MocA family oxidoreductase</fullName>
    </recommendedName>
</protein>
<name>A0ABP8K895_9BACT</name>
<sequence length="369" mass="41247">MNNMNVIPWIALLFVQFASIIANAQSPRKPVRVGVVGLVHSHVHGILGRAKMGDIEIVGIAEPNRDLAERFLKRHNLPMSLVYPTVEEMLDKTKPEAVTDFGRIIDHLKTVQVCAPRGIHVMVEKPLAVSLNHAKQMEALAKKHNIHLLTNYETTWYGSNHKAYAMIHGDKAIGDIRKMVVHDGHQGPKEINVNPEFLEWLTDPVANGAGALFDFGCYGANLATWLMKGERPLTVTAVTQQIKPDIYPKVDDESVIILTYPKAQAIIQGSWNWPFARKDMEVYGQTGYVFTVDGTRMRVRLKDDKAEQPMEAAKTDIPAADPFAYLASVVRNETKKEDELSSLKVNMIVMEILDAARQSAKEKKPIALK</sequence>
<proteinExistence type="predicted"/>
<evidence type="ECO:0000256" key="1">
    <source>
        <dbReference type="ARBA" id="ARBA00023002"/>
    </source>
</evidence>
<organism evidence="4 5">
    <name type="scientific">Nibrella viscosa</name>
    <dbReference type="NCBI Taxonomy" id="1084524"/>
    <lineage>
        <taxon>Bacteria</taxon>
        <taxon>Pseudomonadati</taxon>
        <taxon>Bacteroidota</taxon>
        <taxon>Cytophagia</taxon>
        <taxon>Cytophagales</taxon>
        <taxon>Spirosomataceae</taxon>
        <taxon>Nibrella</taxon>
    </lineage>
</organism>
<dbReference type="Pfam" id="PF01408">
    <property type="entry name" value="GFO_IDH_MocA"/>
    <property type="match status" value="1"/>
</dbReference>
<dbReference type="PANTHER" id="PTHR43818:SF11">
    <property type="entry name" value="BCDNA.GH03377"/>
    <property type="match status" value="1"/>
</dbReference>
<dbReference type="Gene3D" id="3.40.50.720">
    <property type="entry name" value="NAD(P)-binding Rossmann-like Domain"/>
    <property type="match status" value="1"/>
</dbReference>
<dbReference type="Pfam" id="PF22725">
    <property type="entry name" value="GFO_IDH_MocA_C3"/>
    <property type="match status" value="1"/>
</dbReference>
<gene>
    <name evidence="4" type="ORF">GCM10023187_16600</name>
</gene>
<dbReference type="InterPro" id="IPR036291">
    <property type="entry name" value="NAD(P)-bd_dom_sf"/>
</dbReference>
<dbReference type="Proteomes" id="UP001500936">
    <property type="component" value="Unassembled WGS sequence"/>
</dbReference>
<keyword evidence="5" id="KW-1185">Reference proteome</keyword>
<dbReference type="InterPro" id="IPR055170">
    <property type="entry name" value="GFO_IDH_MocA-like_dom"/>
</dbReference>
<dbReference type="PANTHER" id="PTHR43818">
    <property type="entry name" value="BCDNA.GH03377"/>
    <property type="match status" value="1"/>
</dbReference>
<reference evidence="5" key="1">
    <citation type="journal article" date="2019" name="Int. J. Syst. Evol. Microbiol.">
        <title>The Global Catalogue of Microorganisms (GCM) 10K type strain sequencing project: providing services to taxonomists for standard genome sequencing and annotation.</title>
        <authorList>
            <consortium name="The Broad Institute Genomics Platform"/>
            <consortium name="The Broad Institute Genome Sequencing Center for Infectious Disease"/>
            <person name="Wu L."/>
            <person name="Ma J."/>
        </authorList>
    </citation>
    <scope>NUCLEOTIDE SEQUENCE [LARGE SCALE GENOMIC DNA]</scope>
    <source>
        <strain evidence="5">JCM 17925</strain>
    </source>
</reference>
<feature type="domain" description="GFO/IDH/MocA-like oxidoreductase" evidence="3">
    <location>
        <begin position="170"/>
        <end position="288"/>
    </location>
</feature>
<evidence type="ECO:0000259" key="3">
    <source>
        <dbReference type="Pfam" id="PF22725"/>
    </source>
</evidence>
<evidence type="ECO:0000313" key="4">
    <source>
        <dbReference type="EMBL" id="GAA4401934.1"/>
    </source>
</evidence>